<dbReference type="Pfam" id="PF01261">
    <property type="entry name" value="AP_endonuc_2"/>
    <property type="match status" value="1"/>
</dbReference>
<dbReference type="SUPFAM" id="SSF51658">
    <property type="entry name" value="Xylose isomerase-like"/>
    <property type="match status" value="1"/>
</dbReference>
<dbReference type="AlphaFoldDB" id="X0XQK0"/>
<evidence type="ECO:0000259" key="1">
    <source>
        <dbReference type="Pfam" id="PF01261"/>
    </source>
</evidence>
<name>X0XQK0_9ZZZZ</name>
<dbReference type="InterPro" id="IPR006311">
    <property type="entry name" value="TAT_signal"/>
</dbReference>
<organism evidence="2">
    <name type="scientific">marine sediment metagenome</name>
    <dbReference type="NCBI Taxonomy" id="412755"/>
    <lineage>
        <taxon>unclassified sequences</taxon>
        <taxon>metagenomes</taxon>
        <taxon>ecological metagenomes</taxon>
    </lineage>
</organism>
<comment type="caution">
    <text evidence="2">The sequence shown here is derived from an EMBL/GenBank/DDBJ whole genome shotgun (WGS) entry which is preliminary data.</text>
</comment>
<accession>X0XQK0</accession>
<dbReference type="InterPro" id="IPR036237">
    <property type="entry name" value="Xyl_isomerase-like_sf"/>
</dbReference>
<sequence length="153" mass="16240">MSRDINRRELLGRSAAAAVAAGSAVAGATSVRAMEQVAAKAGARAAVPSRRMKLGLVTYNLARDWDLKTIIDRCKEAGIGAVEFRSTHKHGVEPTLSKSERGDVKKRCADGGLVIWGVGSACEYHSPDPAVVTKNIEQTKQFIDLAHDLGAKG</sequence>
<reference evidence="2" key="1">
    <citation type="journal article" date="2014" name="Front. Microbiol.">
        <title>High frequency of phylogenetically diverse reductive dehalogenase-homologous genes in deep subseafloor sedimentary metagenomes.</title>
        <authorList>
            <person name="Kawai M."/>
            <person name="Futagami T."/>
            <person name="Toyoda A."/>
            <person name="Takaki Y."/>
            <person name="Nishi S."/>
            <person name="Hori S."/>
            <person name="Arai W."/>
            <person name="Tsubouchi T."/>
            <person name="Morono Y."/>
            <person name="Uchiyama I."/>
            <person name="Ito T."/>
            <person name="Fujiyama A."/>
            <person name="Inagaki F."/>
            <person name="Takami H."/>
        </authorList>
    </citation>
    <scope>NUCLEOTIDE SEQUENCE</scope>
    <source>
        <strain evidence="2">Expedition CK06-06</strain>
    </source>
</reference>
<protein>
    <recommendedName>
        <fullName evidence="1">Xylose isomerase-like TIM barrel domain-containing protein</fullName>
    </recommendedName>
</protein>
<proteinExistence type="predicted"/>
<dbReference type="InterPro" id="IPR013022">
    <property type="entry name" value="Xyl_isomerase-like_TIM-brl"/>
</dbReference>
<dbReference type="PROSITE" id="PS51318">
    <property type="entry name" value="TAT"/>
    <property type="match status" value="1"/>
</dbReference>
<dbReference type="Gene3D" id="3.20.20.150">
    <property type="entry name" value="Divalent-metal-dependent TIM barrel enzymes"/>
    <property type="match status" value="1"/>
</dbReference>
<evidence type="ECO:0000313" key="2">
    <source>
        <dbReference type="EMBL" id="GAG45520.1"/>
    </source>
</evidence>
<gene>
    <name evidence="2" type="ORF">S01H1_80149</name>
</gene>
<feature type="domain" description="Xylose isomerase-like TIM barrel" evidence="1">
    <location>
        <begin position="71"/>
        <end position="152"/>
    </location>
</feature>
<feature type="non-terminal residue" evidence="2">
    <location>
        <position position="153"/>
    </location>
</feature>
<dbReference type="EMBL" id="BARS01054091">
    <property type="protein sequence ID" value="GAG45520.1"/>
    <property type="molecule type" value="Genomic_DNA"/>
</dbReference>